<dbReference type="GO" id="GO:0000724">
    <property type="term" value="P:double-strand break repair via homologous recombination"/>
    <property type="evidence" value="ECO:0007669"/>
    <property type="project" value="TreeGrafter"/>
</dbReference>
<dbReference type="Gene3D" id="2.60.200.20">
    <property type="match status" value="1"/>
</dbReference>
<evidence type="ECO:0000256" key="1">
    <source>
        <dbReference type="ARBA" id="ARBA00022763"/>
    </source>
</evidence>
<reference evidence="5 6" key="1">
    <citation type="submission" date="2019-02" db="EMBL/GenBank/DDBJ databases">
        <title>Deep-cultivation of Planctomycetes and their phenomic and genomic characterization uncovers novel biology.</title>
        <authorList>
            <person name="Wiegand S."/>
            <person name="Jogler M."/>
            <person name="Boedeker C."/>
            <person name="Pinto D."/>
            <person name="Vollmers J."/>
            <person name="Rivas-Marin E."/>
            <person name="Kohn T."/>
            <person name="Peeters S.H."/>
            <person name="Heuer A."/>
            <person name="Rast P."/>
            <person name="Oberbeckmann S."/>
            <person name="Bunk B."/>
            <person name="Jeske O."/>
            <person name="Meyerdierks A."/>
            <person name="Storesund J.E."/>
            <person name="Kallscheuer N."/>
            <person name="Luecker S."/>
            <person name="Lage O.M."/>
            <person name="Pohl T."/>
            <person name="Merkel B.J."/>
            <person name="Hornburger P."/>
            <person name="Mueller R.-W."/>
            <person name="Bruemmer F."/>
            <person name="Labrenz M."/>
            <person name="Spormann A.M."/>
            <person name="Op den Camp H."/>
            <person name="Overmann J."/>
            <person name="Amann R."/>
            <person name="Jetten M.S.M."/>
            <person name="Mascher T."/>
            <person name="Medema M.H."/>
            <person name="Devos D.P."/>
            <person name="Kaster A.-K."/>
            <person name="Ovreas L."/>
            <person name="Rohde M."/>
            <person name="Galperin M.Y."/>
            <person name="Jogler C."/>
        </authorList>
    </citation>
    <scope>NUCLEOTIDE SEQUENCE [LARGE SCALE GENOMIC DNA]</scope>
    <source>
        <strain evidence="5 6">Pla110</strain>
    </source>
</reference>
<dbReference type="InterPro" id="IPR008984">
    <property type="entry name" value="SMAD_FHA_dom_sf"/>
</dbReference>
<gene>
    <name evidence="5" type="primary">fhaA</name>
    <name evidence="5" type="ORF">Pla110_30170</name>
</gene>
<dbReference type="InterPro" id="IPR040227">
    <property type="entry name" value="Nibrin-rel"/>
</dbReference>
<evidence type="ECO:0000313" key="5">
    <source>
        <dbReference type="EMBL" id="QDU81276.1"/>
    </source>
</evidence>
<dbReference type="OrthoDB" id="283378at2"/>
<dbReference type="CDD" id="cd00060">
    <property type="entry name" value="FHA"/>
    <property type="match status" value="1"/>
</dbReference>
<dbReference type="AlphaFoldDB" id="A0A518CPX1"/>
<name>A0A518CPX1_9PLAN</name>
<dbReference type="PROSITE" id="PS50006">
    <property type="entry name" value="FHA_DOMAIN"/>
    <property type="match status" value="1"/>
</dbReference>
<evidence type="ECO:0000256" key="3">
    <source>
        <dbReference type="ARBA" id="ARBA00044757"/>
    </source>
</evidence>
<dbReference type="Pfam" id="PF00498">
    <property type="entry name" value="FHA"/>
    <property type="match status" value="1"/>
</dbReference>
<dbReference type="InterPro" id="IPR000253">
    <property type="entry name" value="FHA_dom"/>
</dbReference>
<evidence type="ECO:0000313" key="6">
    <source>
        <dbReference type="Proteomes" id="UP000317178"/>
    </source>
</evidence>
<dbReference type="PANTHER" id="PTHR12162">
    <property type="entry name" value="NIBRIN-RELATED"/>
    <property type="match status" value="1"/>
</dbReference>
<dbReference type="SMART" id="SM00240">
    <property type="entry name" value="FHA"/>
    <property type="match status" value="1"/>
</dbReference>
<sequence>MYKLIVKNGPDEGRQYKLEAGQLYDVGRGSNTTIRVRDSYISRVHARINVEEDEAMIHDWGSSSGLFVNDEQIDEAELKDGDVIRMGNTEITVAC</sequence>
<keyword evidence="6" id="KW-1185">Reference proteome</keyword>
<dbReference type="SUPFAM" id="SSF49879">
    <property type="entry name" value="SMAD/FHA domain"/>
    <property type="match status" value="1"/>
</dbReference>
<proteinExistence type="inferred from homology"/>
<comment type="similarity">
    <text evidence="3">Belongs to the Nibrin family.</text>
</comment>
<dbReference type="GO" id="GO:0003684">
    <property type="term" value="F:damaged DNA binding"/>
    <property type="evidence" value="ECO:0007669"/>
    <property type="project" value="TreeGrafter"/>
</dbReference>
<dbReference type="PANTHER" id="PTHR12162:SF0">
    <property type="entry name" value="NIBRIN"/>
    <property type="match status" value="1"/>
</dbReference>
<evidence type="ECO:0000259" key="4">
    <source>
        <dbReference type="PROSITE" id="PS50006"/>
    </source>
</evidence>
<dbReference type="KEGG" id="plon:Pla110_30170"/>
<organism evidence="5 6">
    <name type="scientific">Polystyrenella longa</name>
    <dbReference type="NCBI Taxonomy" id="2528007"/>
    <lineage>
        <taxon>Bacteria</taxon>
        <taxon>Pseudomonadati</taxon>
        <taxon>Planctomycetota</taxon>
        <taxon>Planctomycetia</taxon>
        <taxon>Planctomycetales</taxon>
        <taxon>Planctomycetaceae</taxon>
        <taxon>Polystyrenella</taxon>
    </lineage>
</organism>
<keyword evidence="2" id="KW-0234">DNA repair</keyword>
<evidence type="ECO:0000256" key="2">
    <source>
        <dbReference type="ARBA" id="ARBA00023204"/>
    </source>
</evidence>
<keyword evidence="1" id="KW-0227">DNA damage</keyword>
<feature type="domain" description="FHA" evidence="4">
    <location>
        <begin position="24"/>
        <end position="73"/>
    </location>
</feature>
<accession>A0A518CPX1</accession>
<dbReference type="Proteomes" id="UP000317178">
    <property type="component" value="Chromosome"/>
</dbReference>
<dbReference type="RefSeq" id="WP_144996475.1">
    <property type="nucleotide sequence ID" value="NZ_CP036281.1"/>
</dbReference>
<protein>
    <submittedName>
        <fullName evidence="5">FHA domain-containing protein FhaA</fullName>
    </submittedName>
</protein>
<dbReference type="EMBL" id="CP036281">
    <property type="protein sequence ID" value="QDU81276.1"/>
    <property type="molecule type" value="Genomic_DNA"/>
</dbReference>